<dbReference type="InterPro" id="IPR036673">
    <property type="entry name" value="Cyanovirin-N_sf"/>
</dbReference>
<keyword evidence="1" id="KW-0732">Signal</keyword>
<feature type="domain" description="Cyanovirin-N" evidence="2">
    <location>
        <begin position="53"/>
        <end position="105"/>
    </location>
</feature>
<dbReference type="SUPFAM" id="SSF51322">
    <property type="entry name" value="Cyanovirin-N"/>
    <property type="match status" value="1"/>
</dbReference>
<accession>A0AAD8PUS3</accession>
<evidence type="ECO:0000313" key="4">
    <source>
        <dbReference type="Proteomes" id="UP001230504"/>
    </source>
</evidence>
<sequence length="113" mass="11972">MLSATVIKAILAFAPVLALGSPVSAASSAEVEVRDDNSAAVEVGDDKSAARSFQESCRSCQIISGSLLSCECKNTIGQWVLSDIELNNYFANDGFWLQWARECVSTAPNGPLS</sequence>
<name>A0AAD8PUS3_9PEZI</name>
<dbReference type="GeneID" id="85448979"/>
<evidence type="ECO:0000259" key="2">
    <source>
        <dbReference type="Pfam" id="PF08881"/>
    </source>
</evidence>
<gene>
    <name evidence="3" type="ORF">LY79DRAFT_691053</name>
</gene>
<dbReference type="EMBL" id="JAHLJV010000049">
    <property type="protein sequence ID" value="KAK1584996.1"/>
    <property type="molecule type" value="Genomic_DNA"/>
</dbReference>
<dbReference type="AlphaFoldDB" id="A0AAD8PUS3"/>
<dbReference type="Gene3D" id="2.30.60.10">
    <property type="entry name" value="Cyanovirin-N"/>
    <property type="match status" value="1"/>
</dbReference>
<feature type="signal peptide" evidence="1">
    <location>
        <begin position="1"/>
        <end position="20"/>
    </location>
</feature>
<evidence type="ECO:0000256" key="1">
    <source>
        <dbReference type="SAM" id="SignalP"/>
    </source>
</evidence>
<dbReference type="InterPro" id="IPR011058">
    <property type="entry name" value="Cyanovirin-N"/>
</dbReference>
<reference evidence="3" key="1">
    <citation type="submission" date="2021-06" db="EMBL/GenBank/DDBJ databases">
        <title>Comparative genomics, transcriptomics and evolutionary studies reveal genomic signatures of adaptation to plant cell wall in hemibiotrophic fungi.</title>
        <authorList>
            <consortium name="DOE Joint Genome Institute"/>
            <person name="Baroncelli R."/>
            <person name="Diaz J.F."/>
            <person name="Benocci T."/>
            <person name="Peng M."/>
            <person name="Battaglia E."/>
            <person name="Haridas S."/>
            <person name="Andreopoulos W."/>
            <person name="Labutti K."/>
            <person name="Pangilinan J."/>
            <person name="Floch G.L."/>
            <person name="Makela M.R."/>
            <person name="Henrissat B."/>
            <person name="Grigoriev I.V."/>
            <person name="Crouch J.A."/>
            <person name="De Vries R.P."/>
            <person name="Sukno S.A."/>
            <person name="Thon M.R."/>
        </authorList>
    </citation>
    <scope>NUCLEOTIDE SEQUENCE</scope>
    <source>
        <strain evidence="3">CBS 125086</strain>
    </source>
</reference>
<comment type="caution">
    <text evidence="3">The sequence shown here is derived from an EMBL/GenBank/DDBJ whole genome shotgun (WGS) entry which is preliminary data.</text>
</comment>
<organism evidence="3 4">
    <name type="scientific">Colletotrichum navitas</name>
    <dbReference type="NCBI Taxonomy" id="681940"/>
    <lineage>
        <taxon>Eukaryota</taxon>
        <taxon>Fungi</taxon>
        <taxon>Dikarya</taxon>
        <taxon>Ascomycota</taxon>
        <taxon>Pezizomycotina</taxon>
        <taxon>Sordariomycetes</taxon>
        <taxon>Hypocreomycetidae</taxon>
        <taxon>Glomerellales</taxon>
        <taxon>Glomerellaceae</taxon>
        <taxon>Colletotrichum</taxon>
        <taxon>Colletotrichum graminicola species complex</taxon>
    </lineage>
</organism>
<dbReference type="RefSeq" id="XP_060412052.1">
    <property type="nucleotide sequence ID" value="XM_060564739.1"/>
</dbReference>
<feature type="chain" id="PRO_5042143385" description="Cyanovirin-N domain-containing protein" evidence="1">
    <location>
        <begin position="21"/>
        <end position="113"/>
    </location>
</feature>
<protein>
    <recommendedName>
        <fullName evidence="2">Cyanovirin-N domain-containing protein</fullName>
    </recommendedName>
</protein>
<keyword evidence="4" id="KW-1185">Reference proteome</keyword>
<evidence type="ECO:0000313" key="3">
    <source>
        <dbReference type="EMBL" id="KAK1584996.1"/>
    </source>
</evidence>
<proteinExistence type="predicted"/>
<dbReference type="Pfam" id="PF08881">
    <property type="entry name" value="CVNH"/>
    <property type="match status" value="1"/>
</dbReference>
<dbReference type="Proteomes" id="UP001230504">
    <property type="component" value="Unassembled WGS sequence"/>
</dbReference>